<reference evidence="8 9" key="1">
    <citation type="submission" date="2016-04" db="EMBL/GenBank/DDBJ databases">
        <title>Genome sequence of Clostridium magnum DSM 2767.</title>
        <authorList>
            <person name="Poehlein A."/>
            <person name="Uhlig R."/>
            <person name="Fischer R."/>
            <person name="Bahl H."/>
            <person name="Daniel R."/>
        </authorList>
    </citation>
    <scope>NUCLEOTIDE SEQUENCE [LARGE SCALE GENOMIC DNA]</scope>
    <source>
        <strain evidence="8 9">DSM 2767</strain>
    </source>
</reference>
<feature type="transmembrane region" description="Helical" evidence="6">
    <location>
        <begin position="149"/>
        <end position="172"/>
    </location>
</feature>
<feature type="transmembrane region" description="Helical" evidence="6">
    <location>
        <begin position="551"/>
        <end position="573"/>
    </location>
</feature>
<sequence length="617" mass="71088">MKFTQFAYKNVSRNIKAYFVYFLSICISSALFFSFTMFLFHPNKGQFKSYIETSILVTEIIAYLFLFFFVFYSVSVFLKSRYKEFGILYIIGISKKQLLNMIFAENIIINSVATLSGIVIGLVFSKIYLVVIKKLFRLTSLSFYFPVKAIVITLLSFILLGVLVSLSTSVIIKEKEVLKLLKATKAPKAEYKASIFLALLGFILLMLGYNLSLTSSKENIDKIILPIVAMIIFATYLLFSQFSVFSMGLLKRNRLFYLKNTNLLLISNLFYKVKDNSRMFFLVAITSSVAFTSIGISYAFWKNTLGNIEKRYPYDFTYTTYSNAAKVKEEISFLEATLKEDKYDYKKVILQKSSYTSKDNDVLTLIKESTYNQLANQLNLKPISVNINEAIKIQDSNANKRTAIELYGSLLTISNKVVNNIIPESYDNIYVVHDMIFDMIEAKNKASTMYTFQVKDWSDTYKVYDKYAEKYGDDKYSLLLSKSHIYETEKRAYGVVMFLSIFVGVIFFVASGSFIYNKFYMDEEIDKKKYAQLNKIGVTYKEIKRVVTLEIGVLFLLPYLVAVIHSTFALTTLKKLFNVNVTEASFLVMGSILLIQILYFLIIRGKYLLEIREQLID</sequence>
<feature type="transmembrane region" description="Helical" evidence="6">
    <location>
        <begin position="223"/>
        <end position="244"/>
    </location>
</feature>
<name>A0A162QHL1_9CLOT</name>
<comment type="caution">
    <text evidence="8">The sequence shown here is derived from an EMBL/GenBank/DDBJ whole genome shotgun (WGS) entry which is preliminary data.</text>
</comment>
<dbReference type="AlphaFoldDB" id="A0A162QHL1"/>
<keyword evidence="2 6" id="KW-1003">Cell membrane</keyword>
<dbReference type="PANTHER" id="PTHR46795:SF2">
    <property type="entry name" value="ABC TRANSPORTER, PERMEASE PROTEIN"/>
    <property type="match status" value="1"/>
</dbReference>
<dbReference type="GO" id="GO:0055085">
    <property type="term" value="P:transmembrane transport"/>
    <property type="evidence" value="ECO:0007669"/>
    <property type="project" value="UniProtKB-UniRule"/>
</dbReference>
<evidence type="ECO:0000313" key="9">
    <source>
        <dbReference type="Proteomes" id="UP000076603"/>
    </source>
</evidence>
<protein>
    <submittedName>
        <fullName evidence="8">ABC transporter permease protein YxdM</fullName>
    </submittedName>
</protein>
<evidence type="ECO:0000256" key="6">
    <source>
        <dbReference type="PIRNR" id="PIRNR018968"/>
    </source>
</evidence>
<dbReference type="RefSeq" id="WP_066630989.1">
    <property type="nucleotide sequence ID" value="NZ_FQXL01000014.1"/>
</dbReference>
<dbReference type="EMBL" id="LWAE01000017">
    <property type="protein sequence ID" value="KZL88534.1"/>
    <property type="molecule type" value="Genomic_DNA"/>
</dbReference>
<feature type="transmembrane region" description="Helical" evidence="6">
    <location>
        <begin position="20"/>
        <end position="40"/>
    </location>
</feature>
<dbReference type="Pfam" id="PF02687">
    <property type="entry name" value="FtsX"/>
    <property type="match status" value="1"/>
</dbReference>
<dbReference type="InterPro" id="IPR027022">
    <property type="entry name" value="ABC_permease_BceB-typ"/>
</dbReference>
<feature type="transmembrane region" description="Helical" evidence="6">
    <location>
        <begin position="98"/>
        <end position="129"/>
    </location>
</feature>
<dbReference type="PATRIC" id="fig|1121326.3.peg.6255"/>
<feature type="domain" description="ABC3 transporter permease C-terminal" evidence="7">
    <location>
        <begin position="60"/>
        <end position="172"/>
    </location>
</feature>
<comment type="similarity">
    <text evidence="6">Belongs to the ABC-4 integral membrane protein family.</text>
</comment>
<proteinExistence type="inferred from homology"/>
<keyword evidence="3 6" id="KW-0812">Transmembrane</keyword>
<feature type="transmembrane region" description="Helical" evidence="6">
    <location>
        <begin position="585"/>
        <end position="603"/>
    </location>
</feature>
<dbReference type="Proteomes" id="UP000076603">
    <property type="component" value="Unassembled WGS sequence"/>
</dbReference>
<dbReference type="InterPro" id="IPR052536">
    <property type="entry name" value="ABC-4_Integral_Memb_Prot"/>
</dbReference>
<dbReference type="PANTHER" id="PTHR46795">
    <property type="entry name" value="ABC TRANSPORTER PERMEASE-RELATED-RELATED"/>
    <property type="match status" value="1"/>
</dbReference>
<keyword evidence="5 6" id="KW-0472">Membrane</keyword>
<dbReference type="GO" id="GO:0005886">
    <property type="term" value="C:plasma membrane"/>
    <property type="evidence" value="ECO:0007669"/>
    <property type="project" value="UniProtKB-SubCell"/>
</dbReference>
<gene>
    <name evidence="8" type="primary">yxdM_3</name>
    <name evidence="8" type="ORF">CLMAG_61890</name>
</gene>
<dbReference type="OrthoDB" id="1937696at2"/>
<keyword evidence="6" id="KW-0813">Transport</keyword>
<evidence type="ECO:0000256" key="1">
    <source>
        <dbReference type="ARBA" id="ARBA00004651"/>
    </source>
</evidence>
<evidence type="ECO:0000256" key="5">
    <source>
        <dbReference type="ARBA" id="ARBA00023136"/>
    </source>
</evidence>
<evidence type="ECO:0000256" key="2">
    <source>
        <dbReference type="ARBA" id="ARBA00022475"/>
    </source>
</evidence>
<organism evidence="8 9">
    <name type="scientific">Clostridium magnum DSM 2767</name>
    <dbReference type="NCBI Taxonomy" id="1121326"/>
    <lineage>
        <taxon>Bacteria</taxon>
        <taxon>Bacillati</taxon>
        <taxon>Bacillota</taxon>
        <taxon>Clostridia</taxon>
        <taxon>Eubacteriales</taxon>
        <taxon>Clostridiaceae</taxon>
        <taxon>Clostridium</taxon>
    </lineage>
</organism>
<evidence type="ECO:0000256" key="4">
    <source>
        <dbReference type="ARBA" id="ARBA00022989"/>
    </source>
</evidence>
<evidence type="ECO:0000259" key="7">
    <source>
        <dbReference type="Pfam" id="PF02687"/>
    </source>
</evidence>
<feature type="transmembrane region" description="Helical" evidence="6">
    <location>
        <begin position="492"/>
        <end position="516"/>
    </location>
</feature>
<keyword evidence="9" id="KW-1185">Reference proteome</keyword>
<keyword evidence="4 6" id="KW-1133">Transmembrane helix</keyword>
<evidence type="ECO:0000313" key="8">
    <source>
        <dbReference type="EMBL" id="KZL88534.1"/>
    </source>
</evidence>
<evidence type="ECO:0000256" key="3">
    <source>
        <dbReference type="ARBA" id="ARBA00022692"/>
    </source>
</evidence>
<dbReference type="InterPro" id="IPR003838">
    <property type="entry name" value="ABC3_permease_C"/>
</dbReference>
<feature type="transmembrane region" description="Helical" evidence="6">
    <location>
        <begin position="279"/>
        <end position="301"/>
    </location>
</feature>
<comment type="subcellular location">
    <subcellularLocation>
        <location evidence="1 6">Cell membrane</location>
        <topology evidence="1 6">Multi-pass membrane protein</topology>
    </subcellularLocation>
</comment>
<dbReference type="STRING" id="1121326.CLMAG_61890"/>
<accession>A0A162QHL1</accession>
<dbReference type="PIRSF" id="PIRSF018968">
    <property type="entry name" value="ABC_permease_BceB"/>
    <property type="match status" value="1"/>
</dbReference>
<feature type="transmembrane region" description="Helical" evidence="6">
    <location>
        <begin position="193"/>
        <end position="211"/>
    </location>
</feature>
<feature type="transmembrane region" description="Helical" evidence="6">
    <location>
        <begin position="60"/>
        <end position="78"/>
    </location>
</feature>